<protein>
    <submittedName>
        <fullName evidence="4">Histidine N-alpha-methyltransferase</fullName>
        <ecNumber evidence="4">2.1.1.44</ecNumber>
    </submittedName>
</protein>
<feature type="domain" description="Histidine-specific methyltransferase SAM-dependent" evidence="3">
    <location>
        <begin position="46"/>
        <end position="348"/>
    </location>
</feature>
<accession>A0A485M0C6</accession>
<evidence type="ECO:0000256" key="1">
    <source>
        <dbReference type="ARBA" id="ARBA00022603"/>
    </source>
</evidence>
<dbReference type="InterPro" id="IPR019257">
    <property type="entry name" value="MeTrfase_dom"/>
</dbReference>
<dbReference type="InterPro" id="IPR017804">
    <property type="entry name" value="MeTrfase_EgtD-like"/>
</dbReference>
<dbReference type="PIRSF" id="PIRSF018005">
    <property type="entry name" value="UCP018005"/>
    <property type="match status" value="1"/>
</dbReference>
<evidence type="ECO:0000256" key="2">
    <source>
        <dbReference type="ARBA" id="ARBA00022679"/>
    </source>
</evidence>
<gene>
    <name evidence="4" type="primary">egtD</name>
    <name evidence="4" type="ORF">SCFA_20062</name>
</gene>
<dbReference type="EMBL" id="CAADRM010000081">
    <property type="protein sequence ID" value="VFU13599.1"/>
    <property type="molecule type" value="Genomic_DNA"/>
</dbReference>
<dbReference type="Pfam" id="PF10017">
    <property type="entry name" value="Methyltransf_33"/>
    <property type="match status" value="1"/>
</dbReference>
<keyword evidence="2 4" id="KW-0808">Transferase</keyword>
<dbReference type="Gene3D" id="3.40.50.150">
    <property type="entry name" value="Vaccinia Virus protein VP39"/>
    <property type="match status" value="1"/>
</dbReference>
<proteinExistence type="predicted"/>
<evidence type="ECO:0000313" key="4">
    <source>
        <dbReference type="EMBL" id="VFU13599.1"/>
    </source>
</evidence>
<dbReference type="GO" id="GO:0032259">
    <property type="term" value="P:methylation"/>
    <property type="evidence" value="ECO:0007669"/>
    <property type="project" value="UniProtKB-KW"/>
</dbReference>
<dbReference type="PANTHER" id="PTHR43397">
    <property type="entry name" value="ERGOTHIONEINE BIOSYNTHESIS PROTEIN 1"/>
    <property type="match status" value="1"/>
</dbReference>
<dbReference type="GO" id="GO:0052706">
    <property type="term" value="F:L-histidine N(alpha)-methyltransferase activity"/>
    <property type="evidence" value="ECO:0007669"/>
    <property type="project" value="UniProtKB-EC"/>
</dbReference>
<sequence length="353" mass="40013">MRKINPQRVFDTPCKHSGLTRSDSFRPEGLLSVSTCMDTDFRQEMAENVLSGMTGSVKSIPCKYLYDAYGSRLFDRICTLPEYYPTRTELEILDRNAHLIMEFFTEGEGSLIEIGSGSDLKIRSLLKGLNREGARHVRYVPVDICETSLLRSAHRLLDDFPWLCIHALVADFTRHINHLQDGRKLIAFLGGTFGNFTHEQGVALLKGFAGIMSGRDRMLLGIDMLKPPGIIEAAYNDQSGVTAEFNRNILRHVNHRLRADFRLDDFEHLAFFDPDREQVEMHLRARSRISAHIAEAGLCVSLEPGETILTEISRKFSRMRAMDCFDQAGLVPVRWFTDANAWFSLVELAVRAG</sequence>
<dbReference type="InterPro" id="IPR051128">
    <property type="entry name" value="EgtD_Methyltrsf_superfamily"/>
</dbReference>
<name>A0A485M0C6_9ZZZZ</name>
<reference evidence="4" key="1">
    <citation type="submission" date="2019-03" db="EMBL/GenBank/DDBJ databases">
        <authorList>
            <person name="Hao L."/>
        </authorList>
    </citation>
    <scope>NUCLEOTIDE SEQUENCE</scope>
</reference>
<evidence type="ECO:0000259" key="3">
    <source>
        <dbReference type="Pfam" id="PF10017"/>
    </source>
</evidence>
<dbReference type="PANTHER" id="PTHR43397:SF1">
    <property type="entry name" value="ERGOTHIONEINE BIOSYNTHESIS PROTEIN 1"/>
    <property type="match status" value="1"/>
</dbReference>
<keyword evidence="1 4" id="KW-0489">Methyltransferase</keyword>
<organism evidence="4">
    <name type="scientific">anaerobic digester metagenome</name>
    <dbReference type="NCBI Taxonomy" id="1263854"/>
    <lineage>
        <taxon>unclassified sequences</taxon>
        <taxon>metagenomes</taxon>
        <taxon>ecological metagenomes</taxon>
    </lineage>
</organism>
<dbReference type="InterPro" id="IPR029063">
    <property type="entry name" value="SAM-dependent_MTases_sf"/>
</dbReference>
<dbReference type="AlphaFoldDB" id="A0A485M0C6"/>
<dbReference type="EC" id="2.1.1.44" evidence="4"/>
<dbReference type="InterPro" id="IPR035094">
    <property type="entry name" value="EgtD"/>
</dbReference>
<dbReference type="NCBIfam" id="TIGR03438">
    <property type="entry name" value="egtD_ergothio"/>
    <property type="match status" value="1"/>
</dbReference>